<organism evidence="1 2">
    <name type="scientific">Heterobasidion irregulare (strain TC 32-1)</name>
    <dbReference type="NCBI Taxonomy" id="747525"/>
    <lineage>
        <taxon>Eukaryota</taxon>
        <taxon>Fungi</taxon>
        <taxon>Dikarya</taxon>
        <taxon>Basidiomycota</taxon>
        <taxon>Agaricomycotina</taxon>
        <taxon>Agaricomycetes</taxon>
        <taxon>Russulales</taxon>
        <taxon>Bondarzewiaceae</taxon>
        <taxon>Heterobasidion</taxon>
        <taxon>Heterobasidion annosum species complex</taxon>
    </lineage>
</organism>
<dbReference type="PANTHER" id="PTHR30613">
    <property type="entry name" value="UNCHARACTERIZED PROTEIN YBIU-RELATED"/>
    <property type="match status" value="1"/>
</dbReference>
<dbReference type="eggNOG" id="ENOG502QUAF">
    <property type="taxonomic scope" value="Eukaryota"/>
</dbReference>
<dbReference type="Proteomes" id="UP000030671">
    <property type="component" value="Unassembled WGS sequence"/>
</dbReference>
<evidence type="ECO:0000313" key="2">
    <source>
        <dbReference type="Proteomes" id="UP000030671"/>
    </source>
</evidence>
<dbReference type="AlphaFoldDB" id="W4KHX6"/>
<dbReference type="SUPFAM" id="SSF51197">
    <property type="entry name" value="Clavaminate synthase-like"/>
    <property type="match status" value="1"/>
</dbReference>
<dbReference type="HOGENOM" id="CLU_011148_0_0_1"/>
<dbReference type="EMBL" id="KI925456">
    <property type="protein sequence ID" value="ETW84920.1"/>
    <property type="molecule type" value="Genomic_DNA"/>
</dbReference>
<dbReference type="GeneID" id="20678433"/>
<dbReference type="Gene3D" id="2.60.120.330">
    <property type="entry name" value="B-lactam Antibiotic, Isopenicillin N Synthase, Chain"/>
    <property type="match status" value="1"/>
</dbReference>
<gene>
    <name evidence="1" type="ORF">HETIRDRAFT_58376</name>
</gene>
<dbReference type="InterPro" id="IPR010856">
    <property type="entry name" value="Gig2-like"/>
</dbReference>
<dbReference type="Pfam" id="PF07350">
    <property type="entry name" value="Gig2-like"/>
    <property type="match status" value="1"/>
</dbReference>
<dbReference type="PANTHER" id="PTHR30613:SF1">
    <property type="entry name" value="DUF1479 DOMAIN PROTEIN (AFU_ORTHOLOGUE AFUA_5G09280)"/>
    <property type="match status" value="1"/>
</dbReference>
<dbReference type="RefSeq" id="XP_009543247.1">
    <property type="nucleotide sequence ID" value="XM_009544952.1"/>
</dbReference>
<evidence type="ECO:0000313" key="1">
    <source>
        <dbReference type="EMBL" id="ETW84920.1"/>
    </source>
</evidence>
<protein>
    <recommendedName>
        <fullName evidence="3">DUF1479-domain-containing protein</fullName>
    </recommendedName>
</protein>
<dbReference type="InterPro" id="IPR027443">
    <property type="entry name" value="IPNS-like_sf"/>
</dbReference>
<sequence>MAVVATTRKPKAEGSIASVFTTLSGGADTVLPPLFSDLKKEIWRDNLVESWHEVLSHLDEAVEEVATKGATIIPRITFSEIKKGVSLEQAAAIKKTGVVVVTGGVPKEEALAWKQSLRDYVADNVGRVKGFPTDNIQAYEIYNSKAQTLARTHPALVETQRQLLALWHTSDPSTEISLTTPISYYDRFRIRIPGDRSFVLGPHIDGGSIERWEDPGFRACFKNILEGRWREHDSFDASPRIHAKQDLYHAANQCTVFRPWQGWTSLSTTGPSEGTLRVCPMLPLTSAYLMLRPFFRPNLGLSLRDWVPDLESTSFPGSVMAKTQELNSVTHPHLQLDRTMVSAPRVEPGDQIYWHCDVVHAVEGEHKGHSDSSVLYIPAIPLTLHNADYLRDQRSNFINGLPAPDFPGGEGESQFVNRASVQDVASVEGQRMLGLAPFEASDHATAGEKVVISKANALLF</sequence>
<evidence type="ECO:0008006" key="3">
    <source>
        <dbReference type="Google" id="ProtNLM"/>
    </source>
</evidence>
<proteinExistence type="predicted"/>
<name>W4KHX6_HETIT</name>
<dbReference type="KEGG" id="hir:HETIRDRAFT_58376"/>
<dbReference type="OrthoDB" id="8249012at2759"/>
<dbReference type="InParanoid" id="W4KHX6"/>
<keyword evidence="2" id="KW-1185">Reference proteome</keyword>
<accession>W4KHX6</accession>
<reference evidence="1 2" key="1">
    <citation type="journal article" date="2012" name="New Phytol.">
        <title>Insight into trade-off between wood decay and parasitism from the genome of a fungal forest pathogen.</title>
        <authorList>
            <person name="Olson A."/>
            <person name="Aerts A."/>
            <person name="Asiegbu F."/>
            <person name="Belbahri L."/>
            <person name="Bouzid O."/>
            <person name="Broberg A."/>
            <person name="Canback B."/>
            <person name="Coutinho P.M."/>
            <person name="Cullen D."/>
            <person name="Dalman K."/>
            <person name="Deflorio G."/>
            <person name="van Diepen L.T."/>
            <person name="Dunand C."/>
            <person name="Duplessis S."/>
            <person name="Durling M."/>
            <person name="Gonthier P."/>
            <person name="Grimwood J."/>
            <person name="Fossdal C.G."/>
            <person name="Hansson D."/>
            <person name="Henrissat B."/>
            <person name="Hietala A."/>
            <person name="Himmelstrand K."/>
            <person name="Hoffmeister D."/>
            <person name="Hogberg N."/>
            <person name="James T.Y."/>
            <person name="Karlsson M."/>
            <person name="Kohler A."/>
            <person name="Kues U."/>
            <person name="Lee Y.H."/>
            <person name="Lin Y.C."/>
            <person name="Lind M."/>
            <person name="Lindquist E."/>
            <person name="Lombard V."/>
            <person name="Lucas S."/>
            <person name="Lunden K."/>
            <person name="Morin E."/>
            <person name="Murat C."/>
            <person name="Park J."/>
            <person name="Raffaello T."/>
            <person name="Rouze P."/>
            <person name="Salamov A."/>
            <person name="Schmutz J."/>
            <person name="Solheim H."/>
            <person name="Stahlberg J."/>
            <person name="Velez H."/>
            <person name="de Vries R.P."/>
            <person name="Wiebenga A."/>
            <person name="Woodward S."/>
            <person name="Yakovlev I."/>
            <person name="Garbelotto M."/>
            <person name="Martin F."/>
            <person name="Grigoriev I.V."/>
            <person name="Stenlid J."/>
        </authorList>
    </citation>
    <scope>NUCLEOTIDE SEQUENCE [LARGE SCALE GENOMIC DNA]</scope>
    <source>
        <strain evidence="1 2">TC 32-1</strain>
    </source>
</reference>